<feature type="domain" description="CTCK" evidence="7">
    <location>
        <begin position="429"/>
        <end position="489"/>
    </location>
</feature>
<dbReference type="SMART" id="SM00041">
    <property type="entry name" value="CT"/>
    <property type="match status" value="1"/>
</dbReference>
<comment type="caution">
    <text evidence="6">Lacks conserved residue(s) required for the propagation of feature annotation.</text>
</comment>
<evidence type="ECO:0000313" key="9">
    <source>
        <dbReference type="EMBL" id="VDI31607.1"/>
    </source>
</evidence>
<dbReference type="Proteomes" id="UP000596742">
    <property type="component" value="Unassembled WGS sequence"/>
</dbReference>
<gene>
    <name evidence="9" type="ORF">MGAL_10B001527</name>
</gene>
<organism evidence="9 10">
    <name type="scientific">Mytilus galloprovincialis</name>
    <name type="common">Mediterranean mussel</name>
    <dbReference type="NCBI Taxonomy" id="29158"/>
    <lineage>
        <taxon>Eukaryota</taxon>
        <taxon>Metazoa</taxon>
        <taxon>Spiralia</taxon>
        <taxon>Lophotrochozoa</taxon>
        <taxon>Mollusca</taxon>
        <taxon>Bivalvia</taxon>
        <taxon>Autobranchia</taxon>
        <taxon>Pteriomorphia</taxon>
        <taxon>Mytilida</taxon>
        <taxon>Mytiloidea</taxon>
        <taxon>Mytilidae</taxon>
        <taxon>Mytilinae</taxon>
        <taxon>Mytilus</taxon>
    </lineage>
</organism>
<name>A0A8B6EA43_MYTGA</name>
<evidence type="ECO:0000259" key="8">
    <source>
        <dbReference type="PROSITE" id="PS50184"/>
    </source>
</evidence>
<keyword evidence="4 6" id="KW-1015">Disulfide bond</keyword>
<dbReference type="OrthoDB" id="6105840at2759"/>
<evidence type="ECO:0000313" key="10">
    <source>
        <dbReference type="Proteomes" id="UP000596742"/>
    </source>
</evidence>
<comment type="subcellular location">
    <subcellularLocation>
        <location evidence="1">Secreted</location>
    </subcellularLocation>
</comment>
<evidence type="ECO:0000256" key="2">
    <source>
        <dbReference type="ARBA" id="ARBA00022525"/>
    </source>
</evidence>
<dbReference type="Pfam" id="PF13330">
    <property type="entry name" value="Mucin2_WxxW"/>
    <property type="match status" value="2"/>
</dbReference>
<dbReference type="InterPro" id="IPR025155">
    <property type="entry name" value="WxxW_domain"/>
</dbReference>
<evidence type="ECO:0000256" key="4">
    <source>
        <dbReference type="ARBA" id="ARBA00023157"/>
    </source>
</evidence>
<dbReference type="InterPro" id="IPR006207">
    <property type="entry name" value="Cys_knot_C"/>
</dbReference>
<keyword evidence="10" id="KW-1185">Reference proteome</keyword>
<comment type="caution">
    <text evidence="9">The sequence shown here is derived from an EMBL/GenBank/DDBJ whole genome shotgun (WGS) entry which is preliminary data.</text>
</comment>
<dbReference type="EMBL" id="UYJE01004808">
    <property type="protein sequence ID" value="VDI31607.1"/>
    <property type="molecule type" value="Genomic_DNA"/>
</dbReference>
<evidence type="ECO:0000256" key="3">
    <source>
        <dbReference type="ARBA" id="ARBA00022729"/>
    </source>
</evidence>
<sequence length="492" mass="53888">MSISFIVACQSGWSPYINENHPDTYALGDKEKSALEYQKATHFCVNGKISRVECWDVDIDAAHYSSGEVMTCTPEGGVMCNNADNFPAPCSDYKIRYFCECTPSAVTTASPQPPVSTPAPCDLFKCQPMVKPLLKEGEKLMVIKTTDGCCDKYTVVCKPEKCITLPPTCTSPRVVQQTNTGECCPQYKCECPSPCPKMVTPVCKPDSHYIVIDTDCNCQAYACVKNIVNGTMPPVVTVNQVCKYTMNGHEVVKHPGDIWQDGHCKSCQCMNRTDGTVETSCRTQTCPSCKLGEVHVDLPGECCGQCKPSGCVVSGTVYKDGQHMPIDRKCYTRTCTYMPDFQQYALQDTFIRCPTTDLPACPGNKTLYDSTGCCPTCKVTIKQNASQCSTCMPRLMFREASRSVAFFTVTNSYGITCKNTDPVQDLMECSGYCSSHAQYTAIMQGFNNKCNCCQPTSTSDKTVKLTCTDGTTMNKTYKVPDTCGCLACSAGR</sequence>
<dbReference type="Gene3D" id="2.10.90.10">
    <property type="entry name" value="Cystine-knot cytokines"/>
    <property type="match status" value="1"/>
</dbReference>
<proteinExistence type="predicted"/>
<accession>A0A8B6EA43</accession>
<dbReference type="InterPro" id="IPR001007">
    <property type="entry name" value="VWF_dom"/>
</dbReference>
<evidence type="ECO:0000256" key="1">
    <source>
        <dbReference type="ARBA" id="ARBA00004613"/>
    </source>
</evidence>
<feature type="domain" description="VWFC" evidence="8">
    <location>
        <begin position="240"/>
        <end position="307"/>
    </location>
</feature>
<dbReference type="AlphaFoldDB" id="A0A8B6EA43"/>
<feature type="disulfide bond" evidence="6">
    <location>
        <begin position="433"/>
        <end position="485"/>
    </location>
</feature>
<dbReference type="PROSITE" id="PS01185">
    <property type="entry name" value="CTCK_1"/>
    <property type="match status" value="1"/>
</dbReference>
<keyword evidence="2" id="KW-0964">Secreted</keyword>
<keyword evidence="3" id="KW-0732">Signal</keyword>
<dbReference type="SUPFAM" id="SSF57603">
    <property type="entry name" value="FnI-like domain"/>
    <property type="match status" value="1"/>
</dbReference>
<evidence type="ECO:0000259" key="7">
    <source>
        <dbReference type="PROSITE" id="PS01225"/>
    </source>
</evidence>
<reference evidence="9" key="1">
    <citation type="submission" date="2018-11" db="EMBL/GenBank/DDBJ databases">
        <authorList>
            <person name="Alioto T."/>
            <person name="Alioto T."/>
        </authorList>
    </citation>
    <scope>NUCLEOTIDE SEQUENCE</scope>
</reference>
<protein>
    <recommendedName>
        <fullName evidence="11">CTCK domain-containing protein</fullName>
    </recommendedName>
</protein>
<keyword evidence="5" id="KW-0325">Glycoprotein</keyword>
<evidence type="ECO:0000256" key="6">
    <source>
        <dbReference type="PROSITE-ProRule" id="PRU00039"/>
    </source>
</evidence>
<dbReference type="SMART" id="SM00214">
    <property type="entry name" value="VWC"/>
    <property type="match status" value="2"/>
</dbReference>
<dbReference type="GO" id="GO:0005576">
    <property type="term" value="C:extracellular region"/>
    <property type="evidence" value="ECO:0007669"/>
    <property type="project" value="UniProtKB-SubCell"/>
</dbReference>
<evidence type="ECO:0000256" key="5">
    <source>
        <dbReference type="ARBA" id="ARBA00023180"/>
    </source>
</evidence>
<evidence type="ECO:0008006" key="11">
    <source>
        <dbReference type="Google" id="ProtNLM"/>
    </source>
</evidence>
<dbReference type="PROSITE" id="PS01208">
    <property type="entry name" value="VWFC_1"/>
    <property type="match status" value="1"/>
</dbReference>
<feature type="disulfide bond" evidence="6">
    <location>
        <begin position="429"/>
        <end position="483"/>
    </location>
</feature>
<dbReference type="InterPro" id="IPR029034">
    <property type="entry name" value="Cystine-knot_cytokine"/>
</dbReference>
<dbReference type="PROSITE" id="PS01225">
    <property type="entry name" value="CTCK_2"/>
    <property type="match status" value="1"/>
</dbReference>
<dbReference type="PROSITE" id="PS50184">
    <property type="entry name" value="VWFC_2"/>
    <property type="match status" value="1"/>
</dbReference>